<dbReference type="GO" id="GO:1990817">
    <property type="term" value="F:poly(A) RNA polymerase activity"/>
    <property type="evidence" value="ECO:0007669"/>
    <property type="project" value="InterPro"/>
</dbReference>
<dbReference type="GO" id="GO:0031123">
    <property type="term" value="P:RNA 3'-end processing"/>
    <property type="evidence" value="ECO:0007669"/>
    <property type="project" value="TreeGrafter"/>
</dbReference>
<dbReference type="GO" id="GO:0003729">
    <property type="term" value="F:mRNA binding"/>
    <property type="evidence" value="ECO:0007669"/>
    <property type="project" value="TreeGrafter"/>
</dbReference>
<dbReference type="PROSITE" id="PS50297">
    <property type="entry name" value="ANK_REP_REGION"/>
    <property type="match status" value="2"/>
</dbReference>
<reference evidence="4" key="1">
    <citation type="submission" date="2021-09" db="EMBL/GenBank/DDBJ databases">
        <authorList>
            <consortium name="AG Swart"/>
            <person name="Singh M."/>
            <person name="Singh A."/>
            <person name="Seah K."/>
            <person name="Emmerich C."/>
        </authorList>
    </citation>
    <scope>NUCLEOTIDE SEQUENCE</scope>
    <source>
        <strain evidence="4">ATCC30299</strain>
    </source>
</reference>
<dbReference type="GO" id="GO:0043634">
    <property type="term" value="P:polyadenylation-dependent ncRNA catabolic process"/>
    <property type="evidence" value="ECO:0007669"/>
    <property type="project" value="TreeGrafter"/>
</dbReference>
<dbReference type="InterPro" id="IPR045862">
    <property type="entry name" value="Trf4-like"/>
</dbReference>
<dbReference type="Gene3D" id="3.30.460.10">
    <property type="entry name" value="Beta Polymerase, domain 2"/>
    <property type="match status" value="1"/>
</dbReference>
<dbReference type="SUPFAM" id="SSF48403">
    <property type="entry name" value="Ankyrin repeat"/>
    <property type="match status" value="1"/>
</dbReference>
<dbReference type="Gene3D" id="1.25.40.20">
    <property type="entry name" value="Ankyrin repeat-containing domain"/>
    <property type="match status" value="2"/>
</dbReference>
<evidence type="ECO:0000259" key="3">
    <source>
        <dbReference type="Pfam" id="PF22600"/>
    </source>
</evidence>
<dbReference type="GO" id="GO:0005730">
    <property type="term" value="C:nucleolus"/>
    <property type="evidence" value="ECO:0007669"/>
    <property type="project" value="TreeGrafter"/>
</dbReference>
<dbReference type="SUPFAM" id="SSF81631">
    <property type="entry name" value="PAP/OAS1 substrate-binding domain"/>
    <property type="match status" value="1"/>
</dbReference>
<feature type="region of interest" description="Disordered" evidence="2">
    <location>
        <begin position="397"/>
        <end position="416"/>
    </location>
</feature>
<organism evidence="4 5">
    <name type="scientific">Blepharisma stoltei</name>
    <dbReference type="NCBI Taxonomy" id="1481888"/>
    <lineage>
        <taxon>Eukaryota</taxon>
        <taxon>Sar</taxon>
        <taxon>Alveolata</taxon>
        <taxon>Ciliophora</taxon>
        <taxon>Postciliodesmatophora</taxon>
        <taxon>Heterotrichea</taxon>
        <taxon>Heterotrichida</taxon>
        <taxon>Blepharismidae</taxon>
        <taxon>Blepharisma</taxon>
    </lineage>
</organism>
<evidence type="ECO:0000256" key="2">
    <source>
        <dbReference type="SAM" id="MobiDB-lite"/>
    </source>
</evidence>
<dbReference type="AlphaFoldDB" id="A0AAU9JA33"/>
<dbReference type="SMART" id="SM00248">
    <property type="entry name" value="ANK"/>
    <property type="match status" value="6"/>
</dbReference>
<feature type="domain" description="Poly(A) RNA polymerase mitochondrial-like central palm" evidence="3">
    <location>
        <begin position="436"/>
        <end position="556"/>
    </location>
</feature>
<dbReference type="InterPro" id="IPR043519">
    <property type="entry name" value="NT_sf"/>
</dbReference>
<dbReference type="PROSITE" id="PS50088">
    <property type="entry name" value="ANK_REPEAT"/>
    <property type="match status" value="4"/>
</dbReference>
<feature type="compositionally biased region" description="Basic and acidic residues" evidence="2">
    <location>
        <begin position="397"/>
        <end position="409"/>
    </location>
</feature>
<feature type="repeat" description="ANK" evidence="1">
    <location>
        <begin position="107"/>
        <end position="142"/>
    </location>
</feature>
<dbReference type="PANTHER" id="PTHR23092:SF15">
    <property type="entry name" value="INACTIVE NON-CANONICAL POLY(A) RNA POLYMERASE PROTEIN TRF4-2-RELATED"/>
    <property type="match status" value="1"/>
</dbReference>
<dbReference type="InterPro" id="IPR036770">
    <property type="entry name" value="Ankyrin_rpt-contain_sf"/>
</dbReference>
<evidence type="ECO:0000313" key="4">
    <source>
        <dbReference type="EMBL" id="CAG9320403.1"/>
    </source>
</evidence>
<accession>A0AAU9JA33</accession>
<dbReference type="InterPro" id="IPR054708">
    <property type="entry name" value="MTPAP-like_central"/>
</dbReference>
<dbReference type="GO" id="GO:0031499">
    <property type="term" value="C:TRAMP complex"/>
    <property type="evidence" value="ECO:0007669"/>
    <property type="project" value="TreeGrafter"/>
</dbReference>
<dbReference type="Pfam" id="PF12796">
    <property type="entry name" value="Ank_2"/>
    <property type="match status" value="1"/>
</dbReference>
<dbReference type="Proteomes" id="UP001162131">
    <property type="component" value="Unassembled WGS sequence"/>
</dbReference>
<comment type="caution">
    <text evidence="4">The sequence shown here is derived from an EMBL/GenBank/DDBJ whole genome shotgun (WGS) entry which is preliminary data.</text>
</comment>
<dbReference type="PANTHER" id="PTHR23092">
    <property type="entry name" value="POLY(A) RNA POLYMERASE"/>
    <property type="match status" value="1"/>
</dbReference>
<name>A0AAU9JA33_9CILI</name>
<protein>
    <recommendedName>
        <fullName evidence="3">Poly(A) RNA polymerase mitochondrial-like central palm domain-containing protein</fullName>
    </recommendedName>
</protein>
<dbReference type="Pfam" id="PF00023">
    <property type="entry name" value="Ank"/>
    <property type="match status" value="1"/>
</dbReference>
<dbReference type="SUPFAM" id="SSF81301">
    <property type="entry name" value="Nucleotidyltransferase"/>
    <property type="match status" value="1"/>
</dbReference>
<dbReference type="Gene3D" id="1.10.1410.10">
    <property type="match status" value="1"/>
</dbReference>
<evidence type="ECO:0000313" key="5">
    <source>
        <dbReference type="Proteomes" id="UP001162131"/>
    </source>
</evidence>
<feature type="region of interest" description="Disordered" evidence="2">
    <location>
        <begin position="230"/>
        <end position="255"/>
    </location>
</feature>
<proteinExistence type="predicted"/>
<feature type="repeat" description="ANK" evidence="1">
    <location>
        <begin position="143"/>
        <end position="175"/>
    </location>
</feature>
<gene>
    <name evidence="4" type="ORF">BSTOLATCC_MIC26319</name>
</gene>
<sequence length="739" mass="84862">MDNPDQSHNTSLLRAASDGDYEELCELLSAHKIDKNILNQSLYLAVSRSQSTSDHLHCVEALLNSSANPSHKDSGVSLLMHAAKMGQIQLADLLIRYGAPVDDKDNESRTPLMYVCESDYGDNVDVVELLLNCKAQVDSKDANGNTALHKCGERGYVNSMRALLDSAAFFNAQNKDKDTPLHFAARFGHEQCVELLLKWNAKIDMKNNCGKSPYDEASENLKLLFSQSSGTPLTKSDMSENEEVQSESSGGYESMPEDKEVQCCNCNARIAEICKFCYDESAEKNEMKIKKIEELSDLRIKKIEELNAKNEELESEIKKKIENLEIKSGKIDRLKQKNKKLQEIIVEKDNERKEEVEKCEKAAEDLKDELESTKEQILNLKHSLKLLNQENEMLRDKLEEESKSTDKNSKKTKRKVTFFREKNNNSTPKPEIISLLQEDICNFMQEWEAWQQKLEPIFNEICSKISILVEKTFQGARLEPYGSFVTKMHLPSSDIDMVITNVEGDKKEFLRLLEQVLQRQSYVKETVLISLAVVPIIKLKCELSGKTIQMDITVQDIKHTGIQCCSFVNRVQAVYGNIKPIFLILKQLFYLCGYKEPYNGGLSSYSLFLMVASYFQSQKEKWRKRNSNSSKNLGEIFYQILKYYSIDFQYLTPIFCYDPENPAENPFQYPTDQFHKLIVVDPLNNLNNVAYHTQLDPMIQILRLAFMHLNRSINCNCSESRSPLYKMFFDTKQYFNLLA</sequence>
<keyword evidence="5" id="KW-1185">Reference proteome</keyword>
<feature type="repeat" description="ANK" evidence="1">
    <location>
        <begin position="176"/>
        <end position="208"/>
    </location>
</feature>
<dbReference type="CDD" id="cd05402">
    <property type="entry name" value="NT_PAP_TUTase"/>
    <property type="match status" value="1"/>
</dbReference>
<dbReference type="Pfam" id="PF22600">
    <property type="entry name" value="MTPAP-like_central"/>
    <property type="match status" value="1"/>
</dbReference>
<evidence type="ECO:0000256" key="1">
    <source>
        <dbReference type="PROSITE-ProRule" id="PRU00023"/>
    </source>
</evidence>
<dbReference type="InterPro" id="IPR002110">
    <property type="entry name" value="Ankyrin_rpt"/>
</dbReference>
<keyword evidence="1" id="KW-0040">ANK repeat</keyword>
<dbReference type="EMBL" id="CAJZBQ010000025">
    <property type="protein sequence ID" value="CAG9320403.1"/>
    <property type="molecule type" value="Genomic_DNA"/>
</dbReference>
<feature type="repeat" description="ANK" evidence="1">
    <location>
        <begin position="74"/>
        <end position="106"/>
    </location>
</feature>